<gene>
    <name evidence="8" type="ORF">SAMN05216234_1581</name>
</gene>
<dbReference type="Proteomes" id="UP000199227">
    <property type="component" value="Unassembled WGS sequence"/>
</dbReference>
<dbReference type="SUPFAM" id="SSF81345">
    <property type="entry name" value="ABC transporter involved in vitamin B12 uptake, BtuC"/>
    <property type="match status" value="1"/>
</dbReference>
<sequence>MLEALQMPFFQHALIAGVLIAISIGLIGPLTMANKMTFMSGGIAHSTYGGVGAAIFFGFSILLGATVAALIAAVIISFISFRFSNRSDTAIGIVWAVGMAIGVILSDLTPGYNVDLMSFLFGSILAVGSEDLLWMGLFDIVVIGLVWYFYYDFMALSFDPVFAKVQGVKTWVLHLLLLILVAFTVVFAMRLVGLIMVIALLTMPSFSSEMYVKSLSSMMIISIILSIIYIIAGLFLAYWYDLSTGASVILVAVLGTIILYMVKWSKN</sequence>
<dbReference type="Gene3D" id="1.10.3470.10">
    <property type="entry name" value="ABC transporter involved in vitamin B12 uptake, BtuC"/>
    <property type="match status" value="1"/>
</dbReference>
<evidence type="ECO:0000256" key="5">
    <source>
        <dbReference type="ARBA" id="ARBA00023136"/>
    </source>
</evidence>
<feature type="transmembrane region" description="Helical" evidence="7">
    <location>
        <begin position="215"/>
        <end position="239"/>
    </location>
</feature>
<dbReference type="AlphaFoldDB" id="A0A1I5UAX1"/>
<dbReference type="RefSeq" id="WP_092914120.1">
    <property type="nucleotide sequence ID" value="NZ_FOXB01000058.1"/>
</dbReference>
<dbReference type="GO" id="GO:0010043">
    <property type="term" value="P:response to zinc ion"/>
    <property type="evidence" value="ECO:0007669"/>
    <property type="project" value="TreeGrafter"/>
</dbReference>
<keyword evidence="3 6" id="KW-0812">Transmembrane</keyword>
<keyword evidence="4 7" id="KW-1133">Transmembrane helix</keyword>
<dbReference type="GO" id="GO:0055085">
    <property type="term" value="P:transmembrane transport"/>
    <property type="evidence" value="ECO:0007669"/>
    <property type="project" value="InterPro"/>
</dbReference>
<feature type="transmembrane region" description="Helical" evidence="7">
    <location>
        <begin position="54"/>
        <end position="81"/>
    </location>
</feature>
<organism evidence="8 9">
    <name type="scientific">Hydrogenimonas thermophila</name>
    <dbReference type="NCBI Taxonomy" id="223786"/>
    <lineage>
        <taxon>Bacteria</taxon>
        <taxon>Pseudomonadati</taxon>
        <taxon>Campylobacterota</taxon>
        <taxon>Epsilonproteobacteria</taxon>
        <taxon>Campylobacterales</taxon>
        <taxon>Hydrogenimonadaceae</taxon>
        <taxon>Hydrogenimonas</taxon>
    </lineage>
</organism>
<feature type="transmembrane region" description="Helical" evidence="7">
    <location>
        <begin position="171"/>
        <end position="203"/>
    </location>
</feature>
<dbReference type="OrthoDB" id="9798540at2"/>
<feature type="transmembrane region" description="Helical" evidence="7">
    <location>
        <begin position="245"/>
        <end position="262"/>
    </location>
</feature>
<proteinExistence type="inferred from homology"/>
<dbReference type="PANTHER" id="PTHR30477:SF18">
    <property type="entry name" value="METAL TRANSPORT SYSTEM MEMBRANE PROTEIN CT_417-RELATED"/>
    <property type="match status" value="1"/>
</dbReference>
<dbReference type="STRING" id="223786.SAMN05216234_1581"/>
<dbReference type="Pfam" id="PF00950">
    <property type="entry name" value="ABC-3"/>
    <property type="match status" value="1"/>
</dbReference>
<dbReference type="InterPro" id="IPR037294">
    <property type="entry name" value="ABC_BtuC-like"/>
</dbReference>
<evidence type="ECO:0000313" key="9">
    <source>
        <dbReference type="Proteomes" id="UP000199227"/>
    </source>
</evidence>
<feature type="transmembrane region" description="Helical" evidence="7">
    <location>
        <begin position="132"/>
        <end position="151"/>
    </location>
</feature>
<keyword evidence="6" id="KW-0813">Transport</keyword>
<evidence type="ECO:0000256" key="3">
    <source>
        <dbReference type="ARBA" id="ARBA00022692"/>
    </source>
</evidence>
<feature type="transmembrane region" description="Helical" evidence="7">
    <location>
        <begin position="12"/>
        <end position="33"/>
    </location>
</feature>
<evidence type="ECO:0000313" key="8">
    <source>
        <dbReference type="EMBL" id="SFP92430.1"/>
    </source>
</evidence>
<protein>
    <submittedName>
        <fullName evidence="8">Zinc transport system permease protein</fullName>
    </submittedName>
</protein>
<dbReference type="EMBL" id="FOXB01000058">
    <property type="protein sequence ID" value="SFP92430.1"/>
    <property type="molecule type" value="Genomic_DNA"/>
</dbReference>
<dbReference type="GO" id="GO:0043190">
    <property type="term" value="C:ATP-binding cassette (ABC) transporter complex"/>
    <property type="evidence" value="ECO:0007669"/>
    <property type="project" value="InterPro"/>
</dbReference>
<feature type="transmembrane region" description="Helical" evidence="7">
    <location>
        <begin position="93"/>
        <end position="112"/>
    </location>
</feature>
<evidence type="ECO:0000256" key="6">
    <source>
        <dbReference type="RuleBase" id="RU003943"/>
    </source>
</evidence>
<dbReference type="PANTHER" id="PTHR30477">
    <property type="entry name" value="ABC-TRANSPORTER METAL-BINDING PROTEIN"/>
    <property type="match status" value="1"/>
</dbReference>
<keyword evidence="9" id="KW-1185">Reference proteome</keyword>
<dbReference type="InterPro" id="IPR001626">
    <property type="entry name" value="ABC_TroCD"/>
</dbReference>
<evidence type="ECO:0000256" key="7">
    <source>
        <dbReference type="SAM" id="Phobius"/>
    </source>
</evidence>
<evidence type="ECO:0000256" key="2">
    <source>
        <dbReference type="ARBA" id="ARBA00008034"/>
    </source>
</evidence>
<comment type="similarity">
    <text evidence="2 6">Belongs to the ABC-3 integral membrane protein family.</text>
</comment>
<reference evidence="8 9" key="1">
    <citation type="submission" date="2016-10" db="EMBL/GenBank/DDBJ databases">
        <authorList>
            <person name="de Groot N.N."/>
        </authorList>
    </citation>
    <scope>NUCLEOTIDE SEQUENCE [LARGE SCALE GENOMIC DNA]</scope>
    <source>
        <strain evidence="8 9">EP1-55-1</strain>
    </source>
</reference>
<keyword evidence="5 7" id="KW-0472">Membrane</keyword>
<name>A0A1I5UAX1_9BACT</name>
<accession>A0A1I5UAX1</accession>
<comment type="subcellular location">
    <subcellularLocation>
        <location evidence="6">Cell membrane</location>
        <topology evidence="6">Multi-pass membrane protein</topology>
    </subcellularLocation>
    <subcellularLocation>
        <location evidence="1">Membrane</location>
        <topology evidence="1">Multi-pass membrane protein</topology>
    </subcellularLocation>
</comment>
<evidence type="ECO:0000256" key="1">
    <source>
        <dbReference type="ARBA" id="ARBA00004141"/>
    </source>
</evidence>
<evidence type="ECO:0000256" key="4">
    <source>
        <dbReference type="ARBA" id="ARBA00022989"/>
    </source>
</evidence>